<dbReference type="SMART" id="SM01043">
    <property type="entry name" value="BTAD"/>
    <property type="match status" value="1"/>
</dbReference>
<dbReference type="AlphaFoldDB" id="A0A7W8MTZ0"/>
<dbReference type="InterPro" id="IPR036388">
    <property type="entry name" value="WH-like_DNA-bd_sf"/>
</dbReference>
<dbReference type="Pfam" id="PF03704">
    <property type="entry name" value="BTAD"/>
    <property type="match status" value="1"/>
</dbReference>
<dbReference type="InterPro" id="IPR005158">
    <property type="entry name" value="BTAD"/>
</dbReference>
<proteinExistence type="predicted"/>
<dbReference type="SUPFAM" id="SSF46894">
    <property type="entry name" value="C-terminal effector domain of the bipartite response regulators"/>
    <property type="match status" value="1"/>
</dbReference>
<dbReference type="SUPFAM" id="SSF52540">
    <property type="entry name" value="P-loop containing nucleoside triphosphate hydrolases"/>
    <property type="match status" value="1"/>
</dbReference>
<dbReference type="Gene3D" id="1.10.10.10">
    <property type="entry name" value="Winged helix-like DNA-binding domain superfamily/Winged helix DNA-binding domain"/>
    <property type="match status" value="1"/>
</dbReference>
<dbReference type="PANTHER" id="PTHR35807">
    <property type="entry name" value="TRANSCRIPTIONAL REGULATOR REDD-RELATED"/>
    <property type="match status" value="1"/>
</dbReference>
<keyword evidence="3" id="KW-1185">Reference proteome</keyword>
<dbReference type="SUPFAM" id="SSF48452">
    <property type="entry name" value="TPR-like"/>
    <property type="match status" value="2"/>
</dbReference>
<dbReference type="EMBL" id="JACHDY010000008">
    <property type="protein sequence ID" value="MBB5319360.1"/>
    <property type="molecule type" value="Genomic_DNA"/>
</dbReference>
<reference evidence="2" key="1">
    <citation type="submission" date="2020-08" db="EMBL/GenBank/DDBJ databases">
        <title>Genomic Encyclopedia of Type Strains, Phase IV (KMG-V): Genome sequencing to study the core and pangenomes of soil and plant-associated prokaryotes.</title>
        <authorList>
            <person name="Whitman W."/>
        </authorList>
    </citation>
    <scope>NUCLEOTIDE SEQUENCE [LARGE SCALE GENOMIC DNA]</scope>
    <source>
        <strain evidence="2">M8UP27</strain>
    </source>
</reference>
<dbReference type="InterPro" id="IPR041664">
    <property type="entry name" value="AAA_16"/>
</dbReference>
<dbReference type="Pfam" id="PF13191">
    <property type="entry name" value="AAA_16"/>
    <property type="match status" value="1"/>
</dbReference>
<feature type="domain" description="Bacterial transcriptional activator" evidence="1">
    <location>
        <begin position="101"/>
        <end position="244"/>
    </location>
</feature>
<evidence type="ECO:0000313" key="2">
    <source>
        <dbReference type="EMBL" id="MBB5319360.1"/>
    </source>
</evidence>
<evidence type="ECO:0000259" key="1">
    <source>
        <dbReference type="SMART" id="SM01043"/>
    </source>
</evidence>
<dbReference type="InterPro" id="IPR027417">
    <property type="entry name" value="P-loop_NTPase"/>
</dbReference>
<sequence>MTPIRIELLGKLRFTFGQNPVTSVNTNRMRSLLAYLVLNREAAQSREHLAYLLWPESVDTQARTNLRQLLHNLRRALPVECSLLVSDNHSVRWLPDDSCAIDVAEFESAKRAAEHGPESDVSASRQALEDAVRLYQDDLLPDLYDEWIRPRRDLLRQQFADVLSRLVGLLEMIGDYREGIRHATRLVALDSLRESYYQTLMRLHVRNHDRSSALRVYHQCKRNLQRELGVSPAKATQEIFTQALKSDDLPNGPAAFPPFASTKPQPMVGRKSEWERLIGCWHRVVAGESHLALIVGEPGVGKTRLAEELFDSCSRQLGRTAALARCYTAHAQLAYGPVVEWLRTEPLRLVRGQLPKSQLAELVRLLPEILAENADLSPPQPLTESWQRMHLHEALNAAFRLAPKPLLLLVDDLQWCDHDTFDWLRSLFRSAPADRFLVIGTVRTGDTDRNHPLAGLMRELDQHGRSSEIAIDPLSVEETAALAAQTAKREIDPVFLSSLYQATKGNPLFVVESVRASLDDHASESTVPPRLQAVITARFAQLSAPAFELAGLAATVGRSFTLDLLAKASDWDEDSMSRALEELWQRRIIDGQGVDAYDFTHGLLREVAYVELNPIRRRMLHRRVVRALKELYPPEFEALSGWLAGHYDAAGMAEEAINSYKSAAFVAKQRFSDAEAAGLIRRALTLCRDLPESIKRDREELGLLVVLGPPLVRTAGYSMPEVGETYERGLILSKRLGDQNHLFPLVSGSWLFHIVRGDLEESRRLAQDSVDDARREGAAAQEMAGHFLLGTSLFHLGRLHASWEEIKMADPSSEGPPHPALSLFAGPDVGVLQRAYFSHLLCLFGLAGEAISKSDGSIARARGFSHPFTLGIALDYAAMLNVYQGEYDLALARANEASEICRKYGFVYYLAVAEIIAGWGIGLQGDVSAGLSRIRPALDTLKSVRAELRLPFYYGLLAEVCERAGQVRDALANIATAFAFLGKNAEAWAAPELYRIHGDILCRSGSYSQAQASYRQAVELARRTGASLFEIRAATRLRDLPPLKTTEIAAER</sequence>
<dbReference type="GO" id="GO:0006355">
    <property type="term" value="P:regulation of DNA-templated transcription"/>
    <property type="evidence" value="ECO:0007669"/>
    <property type="project" value="InterPro"/>
</dbReference>
<keyword evidence="2" id="KW-0238">DNA-binding</keyword>
<dbReference type="Proteomes" id="UP000568106">
    <property type="component" value="Unassembled WGS sequence"/>
</dbReference>
<dbReference type="Gene3D" id="3.40.50.300">
    <property type="entry name" value="P-loop containing nucleotide triphosphate hydrolases"/>
    <property type="match status" value="1"/>
</dbReference>
<gene>
    <name evidence="2" type="ORF">HDF09_004068</name>
</gene>
<dbReference type="InterPro" id="IPR011990">
    <property type="entry name" value="TPR-like_helical_dom_sf"/>
</dbReference>
<organism evidence="2 3">
    <name type="scientific">Tunturiibacter empetritectus</name>
    <dbReference type="NCBI Taxonomy" id="3069691"/>
    <lineage>
        <taxon>Bacteria</taxon>
        <taxon>Pseudomonadati</taxon>
        <taxon>Acidobacteriota</taxon>
        <taxon>Terriglobia</taxon>
        <taxon>Terriglobales</taxon>
        <taxon>Acidobacteriaceae</taxon>
        <taxon>Tunturiibacter</taxon>
    </lineage>
</organism>
<dbReference type="GO" id="GO:0003677">
    <property type="term" value="F:DNA binding"/>
    <property type="evidence" value="ECO:0007669"/>
    <property type="project" value="UniProtKB-KW"/>
</dbReference>
<name>A0A7W8MTZ0_9BACT</name>
<comment type="caution">
    <text evidence="2">The sequence shown here is derived from an EMBL/GenBank/DDBJ whole genome shotgun (WGS) entry which is preliminary data.</text>
</comment>
<accession>A0A7W8MTZ0</accession>
<evidence type="ECO:0000313" key="3">
    <source>
        <dbReference type="Proteomes" id="UP000568106"/>
    </source>
</evidence>
<dbReference type="InterPro" id="IPR051677">
    <property type="entry name" value="AfsR-DnrI-RedD_regulator"/>
</dbReference>
<protein>
    <submittedName>
        <fullName evidence="2">DNA-binding SARP family transcriptional activator/predicted ATPase</fullName>
    </submittedName>
</protein>
<dbReference type="Gene3D" id="1.25.40.10">
    <property type="entry name" value="Tetratricopeptide repeat domain"/>
    <property type="match status" value="2"/>
</dbReference>
<dbReference type="InterPro" id="IPR016032">
    <property type="entry name" value="Sig_transdc_resp-reg_C-effctor"/>
</dbReference>